<name>A7I9B0_METB6</name>
<organism evidence="1 2">
    <name type="scientific">Methanoregula boonei (strain DSM 21154 / JCM 14090 / 6A8)</name>
    <dbReference type="NCBI Taxonomy" id="456442"/>
    <lineage>
        <taxon>Archaea</taxon>
        <taxon>Methanobacteriati</taxon>
        <taxon>Methanobacteriota</taxon>
        <taxon>Stenosarchaea group</taxon>
        <taxon>Methanomicrobia</taxon>
        <taxon>Methanomicrobiales</taxon>
        <taxon>Methanoregulaceae</taxon>
        <taxon>Methanoregula</taxon>
    </lineage>
</organism>
<reference evidence="2" key="1">
    <citation type="journal article" date="2015" name="Microbiology">
        <title>Genome of Methanoregula boonei 6A8 reveals adaptations to oligotrophic peatland environments.</title>
        <authorList>
            <person name="Braeuer S."/>
            <person name="Cadillo-Quiroz H."/>
            <person name="Kyrpides N."/>
            <person name="Woyke T."/>
            <person name="Goodwin L."/>
            <person name="Detter C."/>
            <person name="Podell S."/>
            <person name="Yavitt J.B."/>
            <person name="Zinder S.H."/>
        </authorList>
    </citation>
    <scope>NUCLEOTIDE SEQUENCE [LARGE SCALE GENOMIC DNA]</scope>
    <source>
        <strain evidence="2">DSM 21154 / JCM 14090 / 6A8</strain>
    </source>
</reference>
<dbReference type="Proteomes" id="UP000002408">
    <property type="component" value="Chromosome"/>
</dbReference>
<proteinExistence type="predicted"/>
<sequence length="149" mass="17235">MLAITLILAVLVLLMFRLPYLYDPSVPAIFKITNIKHDQNGIRNFDSYMVVMNTGTTSYRNSNLYAEIYRNGEKLDCRIETLNGHDFIPTHHYKIQTMGGPGSQGFFWNPVEMIFVDFRDGTFHPGDQVTFEVYDNTTRQLLSRHTYTA</sequence>
<evidence type="ECO:0000313" key="2">
    <source>
        <dbReference type="Proteomes" id="UP000002408"/>
    </source>
</evidence>
<gene>
    <name evidence="1" type="ordered locus">Mboo_1805</name>
</gene>
<dbReference type="KEGG" id="mbn:Mboo_1805"/>
<evidence type="ECO:0000313" key="1">
    <source>
        <dbReference type="EMBL" id="ABS56321.1"/>
    </source>
</evidence>
<dbReference type="HOGENOM" id="CLU_117035_0_0_2"/>
<dbReference type="AlphaFoldDB" id="A7I9B0"/>
<accession>A7I9B0</accession>
<protein>
    <recommendedName>
        <fullName evidence="3">Archaeal Type IV pilin N-terminal domain-containing protein</fullName>
    </recommendedName>
</protein>
<dbReference type="EMBL" id="CP000780">
    <property type="protein sequence ID" value="ABS56321.1"/>
    <property type="molecule type" value="Genomic_DNA"/>
</dbReference>
<evidence type="ECO:0008006" key="3">
    <source>
        <dbReference type="Google" id="ProtNLM"/>
    </source>
</evidence>
<dbReference type="eggNOG" id="arCOG05300">
    <property type="taxonomic scope" value="Archaea"/>
</dbReference>
<keyword evidence="2" id="KW-1185">Reference proteome</keyword>